<protein>
    <submittedName>
        <fullName evidence="1">Uncharacterized protein</fullName>
    </submittedName>
</protein>
<reference evidence="1" key="2">
    <citation type="journal article" date="2015" name="Data Brief">
        <title>Shoot transcriptome of the giant reed, Arundo donax.</title>
        <authorList>
            <person name="Barrero R.A."/>
            <person name="Guerrero F.D."/>
            <person name="Moolhuijzen P."/>
            <person name="Goolsby J.A."/>
            <person name="Tidwell J."/>
            <person name="Bellgard S.E."/>
            <person name="Bellgard M.I."/>
        </authorList>
    </citation>
    <scope>NUCLEOTIDE SEQUENCE</scope>
    <source>
        <tissue evidence="1">Shoot tissue taken approximately 20 cm above the soil surface</tissue>
    </source>
</reference>
<dbReference type="EMBL" id="GBRH01221331">
    <property type="protein sequence ID" value="JAD76564.1"/>
    <property type="molecule type" value="Transcribed_RNA"/>
</dbReference>
<accession>A0A0A9CJU8</accession>
<reference evidence="1" key="1">
    <citation type="submission" date="2014-09" db="EMBL/GenBank/DDBJ databases">
        <authorList>
            <person name="Magalhaes I.L.F."/>
            <person name="Oliveira U."/>
            <person name="Santos F.R."/>
            <person name="Vidigal T.H.D.A."/>
            <person name="Brescovit A.D."/>
            <person name="Santos A.J."/>
        </authorList>
    </citation>
    <scope>NUCLEOTIDE SEQUENCE</scope>
    <source>
        <tissue evidence="1">Shoot tissue taken approximately 20 cm above the soil surface</tissue>
    </source>
</reference>
<name>A0A0A9CJU8_ARUDO</name>
<sequence length="107" mass="12162">MKSSTSRLTMIPPYDRTSFRDAEGRATQRWSCHRIQLHGEQTIEVEAMSYFGSARFTGPVQSHARSKLPSAIPHRIHGRCSTILCRVMQRRREAPVLRWRGGGVVGL</sequence>
<evidence type="ECO:0000313" key="1">
    <source>
        <dbReference type="EMBL" id="JAD76564.1"/>
    </source>
</evidence>
<dbReference type="AlphaFoldDB" id="A0A0A9CJU8"/>
<proteinExistence type="predicted"/>
<organism evidence="1">
    <name type="scientific">Arundo donax</name>
    <name type="common">Giant reed</name>
    <name type="synonym">Donax arundinaceus</name>
    <dbReference type="NCBI Taxonomy" id="35708"/>
    <lineage>
        <taxon>Eukaryota</taxon>
        <taxon>Viridiplantae</taxon>
        <taxon>Streptophyta</taxon>
        <taxon>Embryophyta</taxon>
        <taxon>Tracheophyta</taxon>
        <taxon>Spermatophyta</taxon>
        <taxon>Magnoliopsida</taxon>
        <taxon>Liliopsida</taxon>
        <taxon>Poales</taxon>
        <taxon>Poaceae</taxon>
        <taxon>PACMAD clade</taxon>
        <taxon>Arundinoideae</taxon>
        <taxon>Arundineae</taxon>
        <taxon>Arundo</taxon>
    </lineage>
</organism>